<dbReference type="Gramene" id="KOM26396">
    <property type="protein sequence ID" value="KOM26396"/>
    <property type="gene ID" value="LR48_Vigan264s000600"/>
</dbReference>
<proteinExistence type="predicted"/>
<dbReference type="AlphaFoldDB" id="A0A0L9T7Q9"/>
<gene>
    <name evidence="2" type="ORF">LR48_Vigan264s000600</name>
</gene>
<dbReference type="EMBL" id="KQ258318">
    <property type="protein sequence ID" value="KOM26396.1"/>
    <property type="molecule type" value="Genomic_DNA"/>
</dbReference>
<feature type="compositionally biased region" description="Basic and acidic residues" evidence="1">
    <location>
        <begin position="266"/>
        <end position="284"/>
    </location>
</feature>
<feature type="region of interest" description="Disordered" evidence="1">
    <location>
        <begin position="261"/>
        <end position="284"/>
    </location>
</feature>
<evidence type="ECO:0000313" key="2">
    <source>
        <dbReference type="EMBL" id="KOM26396.1"/>
    </source>
</evidence>
<evidence type="ECO:0000256" key="1">
    <source>
        <dbReference type="SAM" id="MobiDB-lite"/>
    </source>
</evidence>
<name>A0A0L9T7Q9_PHAAN</name>
<protein>
    <submittedName>
        <fullName evidence="2">Uncharacterized protein</fullName>
    </submittedName>
</protein>
<accession>A0A0L9T7Q9</accession>
<evidence type="ECO:0000313" key="3">
    <source>
        <dbReference type="Proteomes" id="UP000053144"/>
    </source>
</evidence>
<organism evidence="2 3">
    <name type="scientific">Phaseolus angularis</name>
    <name type="common">Azuki bean</name>
    <name type="synonym">Vigna angularis</name>
    <dbReference type="NCBI Taxonomy" id="3914"/>
    <lineage>
        <taxon>Eukaryota</taxon>
        <taxon>Viridiplantae</taxon>
        <taxon>Streptophyta</taxon>
        <taxon>Embryophyta</taxon>
        <taxon>Tracheophyta</taxon>
        <taxon>Spermatophyta</taxon>
        <taxon>Magnoliopsida</taxon>
        <taxon>eudicotyledons</taxon>
        <taxon>Gunneridae</taxon>
        <taxon>Pentapetalae</taxon>
        <taxon>rosids</taxon>
        <taxon>fabids</taxon>
        <taxon>Fabales</taxon>
        <taxon>Fabaceae</taxon>
        <taxon>Papilionoideae</taxon>
        <taxon>50 kb inversion clade</taxon>
        <taxon>NPAAA clade</taxon>
        <taxon>indigoferoid/millettioid clade</taxon>
        <taxon>Phaseoleae</taxon>
        <taxon>Vigna</taxon>
    </lineage>
</organism>
<sequence length="284" mass="32904">MKGDCYPDLVEVFYTNLRVVNGVIHSRVKVVNITIDDNVWSHITGLKAEGLDSHIRDSESNTWLTKRAIYVNCLRNPRRYTVDKQYLHDGLNKEEKLIAYVLTWLLLLRRFVEDKMSKEDVFLLNTIKTRIATNWVAVLKDRMIAAGHNYAHKLPYGVFISLVLILQGVDVSQEVKLMSSKSQKNGILSLFSIRLERTINGWFFKDELTVGSSPTPAADHTAFIPQTDFEKYVVDQFRKKSERDERVEDTLFRWEKKGNKNDIGFETEHSDDESTHEDRMESSS</sequence>
<dbReference type="Proteomes" id="UP000053144">
    <property type="component" value="Unassembled WGS sequence"/>
</dbReference>
<reference evidence="3" key="1">
    <citation type="journal article" date="2015" name="Proc. Natl. Acad. Sci. U.S.A.">
        <title>Genome sequencing of adzuki bean (Vigna angularis) provides insight into high starch and low fat accumulation and domestication.</title>
        <authorList>
            <person name="Yang K."/>
            <person name="Tian Z."/>
            <person name="Chen C."/>
            <person name="Luo L."/>
            <person name="Zhao B."/>
            <person name="Wang Z."/>
            <person name="Yu L."/>
            <person name="Li Y."/>
            <person name="Sun Y."/>
            <person name="Li W."/>
            <person name="Chen Y."/>
            <person name="Li Y."/>
            <person name="Zhang Y."/>
            <person name="Ai D."/>
            <person name="Zhao J."/>
            <person name="Shang C."/>
            <person name="Ma Y."/>
            <person name="Wu B."/>
            <person name="Wang M."/>
            <person name="Gao L."/>
            <person name="Sun D."/>
            <person name="Zhang P."/>
            <person name="Guo F."/>
            <person name="Wang W."/>
            <person name="Li Y."/>
            <person name="Wang J."/>
            <person name="Varshney R.K."/>
            <person name="Wang J."/>
            <person name="Ling H.Q."/>
            <person name="Wan P."/>
        </authorList>
    </citation>
    <scope>NUCLEOTIDE SEQUENCE</scope>
    <source>
        <strain evidence="3">cv. Jingnong 6</strain>
    </source>
</reference>